<sequence>MATTSAKDKDIEDIEGGYDLMSEVHPASRSDMSLIEIIATVGSIVLFIVTFPISVFMAFKIVQEYERAVIFRLGRVRQGGARGPGIFFILPCIDSYCKVDLRTVSFDVPPQEVLTRDSVTVCVDAVIYYKVQRPMAAVININNYGHSTRLLAATTLRNVLGTRNLSEILSEREAISHNMQTALDEATDPWGVKVERVEIRYSVNTPAIGVSQLLRYIIVIETGPERSSTLNFIYSLIRGSYGRNKTAYYAVEVHIILSVSVYDTEW</sequence>
<keyword evidence="4" id="KW-0812">Transmembrane</keyword>
<keyword evidence="4" id="KW-1133">Transmembrane helix</keyword>
<gene>
    <name evidence="6" type="ORF">LSTR_LSTR013896</name>
</gene>
<dbReference type="PANTHER" id="PTHR10264">
    <property type="entry name" value="BAND 7 PROTEIN-RELATED"/>
    <property type="match status" value="1"/>
</dbReference>
<keyword evidence="3 4" id="KW-0472">Membrane</keyword>
<comment type="subcellular location">
    <subcellularLocation>
        <location evidence="1">Membrane</location>
    </subcellularLocation>
</comment>
<reference evidence="6 7" key="1">
    <citation type="journal article" date="2017" name="Gigascience">
        <title>Genome sequence of the small brown planthopper, Laodelphax striatellus.</title>
        <authorList>
            <person name="Zhu J."/>
            <person name="Jiang F."/>
            <person name="Wang X."/>
            <person name="Yang P."/>
            <person name="Bao Y."/>
            <person name="Zhao W."/>
            <person name="Wang W."/>
            <person name="Lu H."/>
            <person name="Wang Q."/>
            <person name="Cui N."/>
            <person name="Li J."/>
            <person name="Chen X."/>
            <person name="Luo L."/>
            <person name="Yu J."/>
            <person name="Kang L."/>
            <person name="Cui F."/>
        </authorList>
    </citation>
    <scope>NUCLEOTIDE SEQUENCE [LARGE SCALE GENOMIC DNA]</scope>
    <source>
        <strain evidence="6">Lst14</strain>
    </source>
</reference>
<feature type="domain" description="Band 7" evidence="5">
    <location>
        <begin position="57"/>
        <end position="218"/>
    </location>
</feature>
<feature type="transmembrane region" description="Helical" evidence="4">
    <location>
        <begin position="37"/>
        <end position="59"/>
    </location>
</feature>
<dbReference type="SUPFAM" id="SSF117892">
    <property type="entry name" value="Band 7/SPFH domain"/>
    <property type="match status" value="1"/>
</dbReference>
<comment type="similarity">
    <text evidence="2">Belongs to the band 7/mec-2 family.</text>
</comment>
<evidence type="ECO:0000313" key="7">
    <source>
        <dbReference type="Proteomes" id="UP000291343"/>
    </source>
</evidence>
<dbReference type="InterPro" id="IPR043202">
    <property type="entry name" value="Band-7_stomatin-like"/>
</dbReference>
<dbReference type="Pfam" id="PF01145">
    <property type="entry name" value="Band_7"/>
    <property type="match status" value="1"/>
</dbReference>
<proteinExistence type="inferred from homology"/>
<dbReference type="InterPro" id="IPR001972">
    <property type="entry name" value="Stomatin_HflK_fam"/>
</dbReference>
<dbReference type="Proteomes" id="UP000291343">
    <property type="component" value="Unassembled WGS sequence"/>
</dbReference>
<dbReference type="Gene3D" id="3.30.479.30">
    <property type="entry name" value="Band 7 domain"/>
    <property type="match status" value="1"/>
</dbReference>
<dbReference type="PROSITE" id="PS01270">
    <property type="entry name" value="BAND_7"/>
    <property type="match status" value="1"/>
</dbReference>
<dbReference type="GO" id="GO:0005886">
    <property type="term" value="C:plasma membrane"/>
    <property type="evidence" value="ECO:0007669"/>
    <property type="project" value="InterPro"/>
</dbReference>
<dbReference type="STRING" id="195883.A0A482X3T5"/>
<dbReference type="SMART" id="SM00244">
    <property type="entry name" value="PHB"/>
    <property type="match status" value="1"/>
</dbReference>
<evidence type="ECO:0000256" key="3">
    <source>
        <dbReference type="ARBA" id="ARBA00023136"/>
    </source>
</evidence>
<comment type="caution">
    <text evidence="6">The sequence shown here is derived from an EMBL/GenBank/DDBJ whole genome shotgun (WGS) entry which is preliminary data.</text>
</comment>
<dbReference type="PRINTS" id="PR00721">
    <property type="entry name" value="STOMATIN"/>
</dbReference>
<evidence type="ECO:0000256" key="2">
    <source>
        <dbReference type="ARBA" id="ARBA00008164"/>
    </source>
</evidence>
<dbReference type="OrthoDB" id="2105077at2759"/>
<protein>
    <recommendedName>
        <fullName evidence="5">Band 7 domain-containing protein</fullName>
    </recommendedName>
</protein>
<dbReference type="InterPro" id="IPR036013">
    <property type="entry name" value="Band_7/SPFH_dom_sf"/>
</dbReference>
<accession>A0A482X3T5</accession>
<organism evidence="6 7">
    <name type="scientific">Laodelphax striatellus</name>
    <name type="common">Small brown planthopper</name>
    <name type="synonym">Delphax striatella</name>
    <dbReference type="NCBI Taxonomy" id="195883"/>
    <lineage>
        <taxon>Eukaryota</taxon>
        <taxon>Metazoa</taxon>
        <taxon>Ecdysozoa</taxon>
        <taxon>Arthropoda</taxon>
        <taxon>Hexapoda</taxon>
        <taxon>Insecta</taxon>
        <taxon>Pterygota</taxon>
        <taxon>Neoptera</taxon>
        <taxon>Paraneoptera</taxon>
        <taxon>Hemiptera</taxon>
        <taxon>Auchenorrhyncha</taxon>
        <taxon>Fulgoroidea</taxon>
        <taxon>Delphacidae</taxon>
        <taxon>Criomorphinae</taxon>
        <taxon>Laodelphax</taxon>
    </lineage>
</organism>
<dbReference type="PANTHER" id="PTHR10264:SF19">
    <property type="entry name" value="AT06885P-RELATED"/>
    <property type="match status" value="1"/>
</dbReference>
<evidence type="ECO:0000256" key="4">
    <source>
        <dbReference type="SAM" id="Phobius"/>
    </source>
</evidence>
<name>A0A482X3T5_LAOST</name>
<dbReference type="AlphaFoldDB" id="A0A482X3T5"/>
<keyword evidence="7" id="KW-1185">Reference proteome</keyword>
<dbReference type="InParanoid" id="A0A482X3T5"/>
<dbReference type="InterPro" id="IPR018080">
    <property type="entry name" value="Band_7/stomatin-like_CS"/>
</dbReference>
<dbReference type="InterPro" id="IPR001107">
    <property type="entry name" value="Band_7"/>
</dbReference>
<evidence type="ECO:0000313" key="6">
    <source>
        <dbReference type="EMBL" id="RZF40434.1"/>
    </source>
</evidence>
<evidence type="ECO:0000259" key="5">
    <source>
        <dbReference type="SMART" id="SM00244"/>
    </source>
</evidence>
<dbReference type="EMBL" id="QKKF02018237">
    <property type="protein sequence ID" value="RZF40434.1"/>
    <property type="molecule type" value="Genomic_DNA"/>
</dbReference>
<dbReference type="FunFam" id="3.30.479.30:FF:000002">
    <property type="entry name" value="band 7 protein AGAP004871"/>
    <property type="match status" value="1"/>
</dbReference>
<dbReference type="SMR" id="A0A482X3T5"/>
<evidence type="ECO:0000256" key="1">
    <source>
        <dbReference type="ARBA" id="ARBA00004370"/>
    </source>
</evidence>